<reference evidence="1 2" key="1">
    <citation type="submission" date="2020-10" db="EMBL/GenBank/DDBJ databases">
        <authorList>
            <person name="Castelo-Branco R."/>
            <person name="Eusebio N."/>
            <person name="Adriana R."/>
            <person name="Vieira A."/>
            <person name="Brugerolle De Fraissinette N."/>
            <person name="Rezende De Castro R."/>
            <person name="Schneider M.P."/>
            <person name="Vasconcelos V."/>
            <person name="Leao P.N."/>
        </authorList>
    </citation>
    <scope>NUCLEOTIDE SEQUENCE [LARGE SCALE GENOMIC DNA]</scope>
    <source>
        <strain evidence="1 2">LEGE 03274</strain>
    </source>
</reference>
<name>A0ABR9UZY3_9CHRO</name>
<sequence length="131" mass="15056">MKKEKLFICKSCQISPEIEKIEGKTGGYYLYENLIKEAEQSSIEIIKSGCLWTCNQPCAVSFLANNKYTYHFVNIPPLQEEYYQALLEFGELYTESENGYILPAKVPEILKEKLLVRVPAVDTYAEKKTSK</sequence>
<evidence type="ECO:0000313" key="2">
    <source>
        <dbReference type="Proteomes" id="UP000654604"/>
    </source>
</evidence>
<dbReference type="Pfam" id="PF07845">
    <property type="entry name" value="DUF1636"/>
    <property type="match status" value="1"/>
</dbReference>
<dbReference type="InterPro" id="IPR012863">
    <property type="entry name" value="DUF1636"/>
</dbReference>
<dbReference type="Proteomes" id="UP000654604">
    <property type="component" value="Unassembled WGS sequence"/>
</dbReference>
<evidence type="ECO:0000313" key="1">
    <source>
        <dbReference type="EMBL" id="MBE9221203.1"/>
    </source>
</evidence>
<gene>
    <name evidence="1" type="ORF">IQ215_00690</name>
</gene>
<comment type="caution">
    <text evidence="1">The sequence shown here is derived from an EMBL/GenBank/DDBJ whole genome shotgun (WGS) entry which is preliminary data.</text>
</comment>
<protein>
    <submittedName>
        <fullName evidence="1">DUF1636 domain-containing protein</fullName>
    </submittedName>
</protein>
<accession>A0ABR9UZY3</accession>
<proteinExistence type="predicted"/>
<dbReference type="EMBL" id="JADEWC010000001">
    <property type="protein sequence ID" value="MBE9221203.1"/>
    <property type="molecule type" value="Genomic_DNA"/>
</dbReference>
<dbReference type="RefSeq" id="WP_193799400.1">
    <property type="nucleotide sequence ID" value="NZ_JADEWC010000001.1"/>
</dbReference>
<organism evidence="1 2">
    <name type="scientific">Cyanobacterium stanieri LEGE 03274</name>
    <dbReference type="NCBI Taxonomy" id="1828756"/>
    <lineage>
        <taxon>Bacteria</taxon>
        <taxon>Bacillati</taxon>
        <taxon>Cyanobacteriota</taxon>
        <taxon>Cyanophyceae</taxon>
        <taxon>Oscillatoriophycideae</taxon>
        <taxon>Chroococcales</taxon>
        <taxon>Geminocystaceae</taxon>
        <taxon>Cyanobacterium</taxon>
    </lineage>
</organism>
<keyword evidence="2" id="KW-1185">Reference proteome</keyword>